<accession>A0A1H9MTF7</accession>
<evidence type="ECO:0000313" key="1">
    <source>
        <dbReference type="EMBL" id="SER26881.1"/>
    </source>
</evidence>
<sequence>MLIANNLLDLRELIWISFPQIKADITLVNTIVVCADQSIIKVIDLA</sequence>
<name>A0A1H9MTF7_9SPHI</name>
<protein>
    <submittedName>
        <fullName evidence="1">Uncharacterized protein</fullName>
    </submittedName>
</protein>
<evidence type="ECO:0000313" key="2">
    <source>
        <dbReference type="Proteomes" id="UP000199572"/>
    </source>
</evidence>
<proteinExistence type="predicted"/>
<reference evidence="1 2" key="1">
    <citation type="submission" date="2016-10" db="EMBL/GenBank/DDBJ databases">
        <authorList>
            <person name="de Groot N.N."/>
        </authorList>
    </citation>
    <scope>NUCLEOTIDE SEQUENCE [LARGE SCALE GENOMIC DNA]</scope>
    <source>
        <strain evidence="1 2">DSM 18610</strain>
    </source>
</reference>
<dbReference type="Proteomes" id="UP000199572">
    <property type="component" value="Unassembled WGS sequence"/>
</dbReference>
<gene>
    <name evidence="1" type="ORF">SAMN04488023_106136</name>
</gene>
<dbReference type="EMBL" id="FOGG01000006">
    <property type="protein sequence ID" value="SER26881.1"/>
    <property type="molecule type" value="Genomic_DNA"/>
</dbReference>
<keyword evidence="2" id="KW-1185">Reference proteome</keyword>
<organism evidence="1 2">
    <name type="scientific">Pedobacter rhizosphaerae</name>
    <dbReference type="NCBI Taxonomy" id="390241"/>
    <lineage>
        <taxon>Bacteria</taxon>
        <taxon>Pseudomonadati</taxon>
        <taxon>Bacteroidota</taxon>
        <taxon>Sphingobacteriia</taxon>
        <taxon>Sphingobacteriales</taxon>
        <taxon>Sphingobacteriaceae</taxon>
        <taxon>Pedobacter</taxon>
    </lineage>
</organism>
<dbReference type="AlphaFoldDB" id="A0A1H9MTF7"/>